<name>A0A0P4VYU4_SCYOL</name>
<dbReference type="InterPro" id="IPR011989">
    <property type="entry name" value="ARM-like"/>
</dbReference>
<reference evidence="7" key="1">
    <citation type="submission" date="2015-09" db="EMBL/GenBank/DDBJ databases">
        <title>Scylla olivacea transcriptome.</title>
        <authorList>
            <person name="Ikhwanuddin M."/>
        </authorList>
    </citation>
    <scope>NUCLEOTIDE SEQUENCE</scope>
</reference>
<accession>A0A0P4VYU4</accession>
<feature type="compositionally biased region" description="Acidic residues" evidence="4">
    <location>
        <begin position="1"/>
        <end position="10"/>
    </location>
</feature>
<evidence type="ECO:0000256" key="2">
    <source>
        <dbReference type="ARBA" id="ARBA00015003"/>
    </source>
</evidence>
<dbReference type="Gene3D" id="1.25.10.10">
    <property type="entry name" value="Leucine-rich Repeat Variant"/>
    <property type="match status" value="3"/>
</dbReference>
<keyword evidence="3" id="KW-0143">Chaperone</keyword>
<dbReference type="GO" id="GO:0007021">
    <property type="term" value="P:tubulin complex assembly"/>
    <property type="evidence" value="ECO:0007669"/>
    <property type="project" value="InterPro"/>
</dbReference>
<dbReference type="InterPro" id="IPR058033">
    <property type="entry name" value="ARM_TBCD_2nd"/>
</dbReference>
<dbReference type="GO" id="GO:0000226">
    <property type="term" value="P:microtubule cytoskeleton organization"/>
    <property type="evidence" value="ECO:0007669"/>
    <property type="project" value="TreeGrafter"/>
</dbReference>
<dbReference type="GO" id="GO:0070830">
    <property type="term" value="P:bicellular tight junction assembly"/>
    <property type="evidence" value="ECO:0007669"/>
    <property type="project" value="TreeGrafter"/>
</dbReference>
<sequence length="1183" mass="132711">MTMDVEAEVGEGEHQQQQQEEEDAGVSCSLDMFREYQEVRQMVDTIGRVVETEFMAEKAFEDLKKILDNYQEQPHLLDPHLEELLSCLVEVVRSNPPSSTTTQQAFRYLWLITKVRNHKIIFKKLSHEVKDLLPVLQMLESPEGSSDFYASYILLLWLSIIVYMPFNMMGFDVKVAGKEAQSGTTVVHRILEVIKAHLKSAQKSREMAAYLASRFITRPDLRDEFLPQFIEYCFEVLEKEPQGSVYDVFHKLGVLRALGLIFKHGKREEMLEFSQKVLPRLVACGVTSSTDTPIRKLAMKVIQRIGLTFLKPRIVSWRYQRGSRSLAINVQGSTSEHMQGDAVDKNAEEEDDEEVGEDMEEVIDYLLQGLKDQDTVVRWSAAKGIGRVTGRLPREFGDEVVGAILELFSSRESDKAWHGGCLALAELARRGLLLPERLPAVTPVLNRALVYDELKGKCFMGANIRDAACYLCWAFARAYHPDQMAPYIRELATGLIIVALFDREIPCRRAGSAAFQEHVGRQGTFPHGIEILTTVDYFAVGNRSNAFLKLSLQVAKYPEYTKALIDHLVQLKVIHWDSAIRELTAKALHNLTPLAPDYMAKAVLPTLLELTTSVKLVARHGSILALSHIIHGLALVTAKQGTSLVDLIGENILDGIVKIVPTLEERKLLRGLDGEYMKQATAVLIEKCSLAALPLHHHEILKVWHQLLEECVVVIEENIRLAALQALAPLWTTYFQPVSQAGLMWRDDLVVRYTAALNTDKEIQSQGFSAALGYLTLPLVQGKFDVVLPALIRATQITPETNTWAQARQQAITSIIRLVDTVGIQKDGKESEQVCEGNLGSIYQALLRSLDDYTMDRRGDIGAWVREAAITALQTLTKMVLAKDPCLLSEEIVGEMMARVCQQAAERIDRTRKVAGTAFAALLHSSPKLPHIPNVKEVESIFPKELCDGMNWASEKSTFNLFMQLVDFPAYRPRVLLGVTYAAGGISANLSRYTSEAVHSYLSARAEKEEVLAAFLETLLEQLATHQKVDRITLPLLKTIGDLLSSSAVLDSVLERDDSYISRLLALMKKECQRCSDYHKLAAVIAVLCELLRLSSPTTKATLTQLALFLGYQYPKVRALTATSLLTALQDYCDQDIVPPDHLEEITTILEETEWMNNLEDARKQRNRICDLCGIPPPQPKKK</sequence>
<dbReference type="GO" id="GO:0007023">
    <property type="term" value="P:post-chaperonin tubulin folding pathway"/>
    <property type="evidence" value="ECO:0007669"/>
    <property type="project" value="InterPro"/>
</dbReference>
<proteinExistence type="inferred from homology"/>
<dbReference type="Pfam" id="PF12612">
    <property type="entry name" value="TFCD_C"/>
    <property type="match status" value="1"/>
</dbReference>
<dbReference type="InterPro" id="IPR033162">
    <property type="entry name" value="TBCD"/>
</dbReference>
<feature type="region of interest" description="Disordered" evidence="4">
    <location>
        <begin position="333"/>
        <end position="354"/>
    </location>
</feature>
<dbReference type="SUPFAM" id="SSF48371">
    <property type="entry name" value="ARM repeat"/>
    <property type="match status" value="2"/>
</dbReference>
<evidence type="ECO:0000256" key="1">
    <source>
        <dbReference type="ARBA" id="ARBA00006853"/>
    </source>
</evidence>
<evidence type="ECO:0000256" key="4">
    <source>
        <dbReference type="SAM" id="MobiDB-lite"/>
    </source>
</evidence>
<evidence type="ECO:0000259" key="5">
    <source>
        <dbReference type="Pfam" id="PF12612"/>
    </source>
</evidence>
<dbReference type="Pfam" id="PF23579">
    <property type="entry name" value="ARM_TBCD"/>
    <property type="match status" value="1"/>
</dbReference>
<dbReference type="InterPro" id="IPR022577">
    <property type="entry name" value="TBCD_C"/>
</dbReference>
<feature type="domain" description="Tubulin-folding cofactor D C-terminal" evidence="5">
    <location>
        <begin position="895"/>
        <end position="1080"/>
    </location>
</feature>
<organism evidence="7">
    <name type="scientific">Scylla olivacea</name>
    <name type="common">Orange mud crab</name>
    <name type="synonym">Cancer olivacea</name>
    <dbReference type="NCBI Taxonomy" id="85551"/>
    <lineage>
        <taxon>Eukaryota</taxon>
        <taxon>Metazoa</taxon>
        <taxon>Ecdysozoa</taxon>
        <taxon>Arthropoda</taxon>
        <taxon>Crustacea</taxon>
        <taxon>Multicrustacea</taxon>
        <taxon>Malacostraca</taxon>
        <taxon>Eumalacostraca</taxon>
        <taxon>Eucarida</taxon>
        <taxon>Decapoda</taxon>
        <taxon>Pleocyemata</taxon>
        <taxon>Brachyura</taxon>
        <taxon>Eubrachyura</taxon>
        <taxon>Portunoidea</taxon>
        <taxon>Portunidae</taxon>
        <taxon>Portuninae</taxon>
        <taxon>Scylla</taxon>
    </lineage>
</organism>
<dbReference type="AlphaFoldDB" id="A0A0P4VYU4"/>
<evidence type="ECO:0000259" key="6">
    <source>
        <dbReference type="Pfam" id="PF25767"/>
    </source>
</evidence>
<dbReference type="GO" id="GO:0005096">
    <property type="term" value="F:GTPase activator activity"/>
    <property type="evidence" value="ECO:0007669"/>
    <property type="project" value="InterPro"/>
</dbReference>
<evidence type="ECO:0000256" key="3">
    <source>
        <dbReference type="ARBA" id="ARBA00023186"/>
    </source>
</evidence>
<dbReference type="GO" id="GO:0016328">
    <property type="term" value="C:lateral plasma membrane"/>
    <property type="evidence" value="ECO:0007669"/>
    <property type="project" value="TreeGrafter"/>
</dbReference>
<feature type="domain" description="Tubulin-folding cofactor D ARM repeats" evidence="6">
    <location>
        <begin position="294"/>
        <end position="529"/>
    </location>
</feature>
<protein>
    <recommendedName>
        <fullName evidence="2">Tubulin-specific chaperone D</fullName>
    </recommendedName>
</protein>
<dbReference type="GO" id="GO:0048487">
    <property type="term" value="F:beta-tubulin binding"/>
    <property type="evidence" value="ECO:0007669"/>
    <property type="project" value="InterPro"/>
</dbReference>
<feature type="region of interest" description="Disordered" evidence="4">
    <location>
        <begin position="1"/>
        <end position="25"/>
    </location>
</feature>
<evidence type="ECO:0000313" key="7">
    <source>
        <dbReference type="EMBL" id="JAI58194.1"/>
    </source>
</evidence>
<comment type="similarity">
    <text evidence="1">Belongs to the TBCD family.</text>
</comment>
<dbReference type="PANTHER" id="PTHR12658">
    <property type="entry name" value="BETA-TUBULIN COFACTOR D"/>
    <property type="match status" value="1"/>
</dbReference>
<dbReference type="Pfam" id="PF25767">
    <property type="entry name" value="ARM_TBCD_2nd"/>
    <property type="match status" value="1"/>
</dbReference>
<dbReference type="EMBL" id="GDRN01102710">
    <property type="protein sequence ID" value="JAI58194.1"/>
    <property type="molecule type" value="Transcribed_RNA"/>
</dbReference>
<dbReference type="GO" id="GO:0034333">
    <property type="term" value="P:adherens junction assembly"/>
    <property type="evidence" value="ECO:0007669"/>
    <property type="project" value="TreeGrafter"/>
</dbReference>
<dbReference type="InterPro" id="IPR016024">
    <property type="entry name" value="ARM-type_fold"/>
</dbReference>
<dbReference type="PANTHER" id="PTHR12658:SF0">
    <property type="entry name" value="TUBULIN-SPECIFIC CHAPERONE D"/>
    <property type="match status" value="1"/>
</dbReference>